<organism evidence="3 4">
    <name type="scientific">Actinomadura meridiana</name>
    <dbReference type="NCBI Taxonomy" id="559626"/>
    <lineage>
        <taxon>Bacteria</taxon>
        <taxon>Bacillati</taxon>
        <taxon>Actinomycetota</taxon>
        <taxon>Actinomycetes</taxon>
        <taxon>Streptosporangiales</taxon>
        <taxon>Thermomonosporaceae</taxon>
        <taxon>Actinomadura</taxon>
    </lineage>
</organism>
<dbReference type="Gene3D" id="2.60.120.590">
    <property type="entry name" value="Alpha-ketoglutarate-dependent dioxygenase AlkB-like"/>
    <property type="match status" value="1"/>
</dbReference>
<feature type="compositionally biased region" description="Low complexity" evidence="1">
    <location>
        <begin position="148"/>
        <end position="182"/>
    </location>
</feature>
<sequence>MFQASLLDDTDEGGPRPLSSARRTRLAHGAWVDVLPGWLPGADALFERLLTSVPWRAERRHMYDRVVDVPRLLAFYDERDELPDPVLDELKAALNDHYAAELGEPFRTSGLCLYRDGRDSVAWHGDRIGRGATEDTMVAILSLGTPRPLLLRPRNAPHPNSTTPTNRSPTHGGASGNGSSAGERGGTVRFEVGHGDLVVMGGSCQRTWEHAVPKSARATGPRISVQFRPRGVR</sequence>
<protein>
    <submittedName>
        <fullName evidence="3">Alpha-ketoglutarate-dependent dioxygenase AlkB</fullName>
    </submittedName>
</protein>
<evidence type="ECO:0000256" key="1">
    <source>
        <dbReference type="SAM" id="MobiDB-lite"/>
    </source>
</evidence>
<dbReference type="EMBL" id="BAABAS010000020">
    <property type="protein sequence ID" value="GAA4238157.1"/>
    <property type="molecule type" value="Genomic_DNA"/>
</dbReference>
<keyword evidence="4" id="KW-1185">Reference proteome</keyword>
<gene>
    <name evidence="3" type="ORF">GCM10022254_52930</name>
</gene>
<comment type="caution">
    <text evidence="3">The sequence shown here is derived from an EMBL/GenBank/DDBJ whole genome shotgun (WGS) entry which is preliminary data.</text>
</comment>
<name>A0ABP8CE63_9ACTN</name>
<dbReference type="RefSeq" id="WP_344901505.1">
    <property type="nucleotide sequence ID" value="NZ_BAABAS010000020.1"/>
</dbReference>
<dbReference type="SUPFAM" id="SSF51197">
    <property type="entry name" value="Clavaminate synthase-like"/>
    <property type="match status" value="1"/>
</dbReference>
<dbReference type="Pfam" id="PF13532">
    <property type="entry name" value="2OG-FeII_Oxy_2"/>
    <property type="match status" value="1"/>
</dbReference>
<evidence type="ECO:0000313" key="4">
    <source>
        <dbReference type="Proteomes" id="UP001501710"/>
    </source>
</evidence>
<accession>A0ABP8CE63</accession>
<feature type="domain" description="Fe2OG dioxygenase" evidence="2">
    <location>
        <begin position="104"/>
        <end position="231"/>
    </location>
</feature>
<dbReference type="PANTHER" id="PTHR31212">
    <property type="entry name" value="ALPHA-KETOGLUTARATE-DEPENDENT DIOXYGENASE ALKB HOMOLOG 3"/>
    <property type="match status" value="1"/>
</dbReference>
<dbReference type="PROSITE" id="PS51471">
    <property type="entry name" value="FE2OG_OXY"/>
    <property type="match status" value="1"/>
</dbReference>
<dbReference type="InterPro" id="IPR037151">
    <property type="entry name" value="AlkB-like_sf"/>
</dbReference>
<feature type="region of interest" description="Disordered" evidence="1">
    <location>
        <begin position="211"/>
        <end position="233"/>
    </location>
</feature>
<reference evidence="4" key="1">
    <citation type="journal article" date="2019" name="Int. J. Syst. Evol. Microbiol.">
        <title>The Global Catalogue of Microorganisms (GCM) 10K type strain sequencing project: providing services to taxonomists for standard genome sequencing and annotation.</title>
        <authorList>
            <consortium name="The Broad Institute Genomics Platform"/>
            <consortium name="The Broad Institute Genome Sequencing Center for Infectious Disease"/>
            <person name="Wu L."/>
            <person name="Ma J."/>
        </authorList>
    </citation>
    <scope>NUCLEOTIDE SEQUENCE [LARGE SCALE GENOMIC DNA]</scope>
    <source>
        <strain evidence="4">JCM 17440</strain>
    </source>
</reference>
<keyword evidence="3" id="KW-0223">Dioxygenase</keyword>
<dbReference type="GO" id="GO:0051213">
    <property type="term" value="F:dioxygenase activity"/>
    <property type="evidence" value="ECO:0007669"/>
    <property type="project" value="UniProtKB-KW"/>
</dbReference>
<dbReference type="InterPro" id="IPR005123">
    <property type="entry name" value="Oxoglu/Fe-dep_dioxygenase_dom"/>
</dbReference>
<evidence type="ECO:0000259" key="2">
    <source>
        <dbReference type="PROSITE" id="PS51471"/>
    </source>
</evidence>
<dbReference type="Proteomes" id="UP001501710">
    <property type="component" value="Unassembled WGS sequence"/>
</dbReference>
<dbReference type="InterPro" id="IPR027450">
    <property type="entry name" value="AlkB-like"/>
</dbReference>
<proteinExistence type="predicted"/>
<dbReference type="InterPro" id="IPR032854">
    <property type="entry name" value="ALKBH3"/>
</dbReference>
<evidence type="ECO:0000313" key="3">
    <source>
        <dbReference type="EMBL" id="GAA4238157.1"/>
    </source>
</evidence>
<feature type="region of interest" description="Disordered" evidence="1">
    <location>
        <begin position="148"/>
        <end position="187"/>
    </location>
</feature>
<keyword evidence="3" id="KW-0560">Oxidoreductase</keyword>
<dbReference type="PANTHER" id="PTHR31212:SF4">
    <property type="entry name" value="ALPHA-KETOGLUTARATE-DEPENDENT DIOXYGENASE ALKB HOMOLOG 3"/>
    <property type="match status" value="1"/>
</dbReference>
<feature type="region of interest" description="Disordered" evidence="1">
    <location>
        <begin position="1"/>
        <end position="20"/>
    </location>
</feature>